<protein>
    <submittedName>
        <fullName evidence="2">Type II secretion system protein C (GspC)</fullName>
    </submittedName>
</protein>
<evidence type="ECO:0000256" key="1">
    <source>
        <dbReference type="SAM" id="MobiDB-lite"/>
    </source>
</evidence>
<dbReference type="AlphaFoldDB" id="A0A4R6N3B3"/>
<feature type="region of interest" description="Disordered" evidence="1">
    <location>
        <begin position="143"/>
        <end position="204"/>
    </location>
</feature>
<reference evidence="2 3" key="1">
    <citation type="submission" date="2019-03" db="EMBL/GenBank/DDBJ databases">
        <title>Genomic Encyclopedia of Type Strains, Phase IV (KMG-IV): sequencing the most valuable type-strain genomes for metagenomic binning, comparative biology and taxonomic classification.</title>
        <authorList>
            <person name="Goeker M."/>
        </authorList>
    </citation>
    <scope>NUCLEOTIDE SEQUENCE [LARGE SCALE GENOMIC DNA]</scope>
    <source>
        <strain evidence="2 3">DSM 25082</strain>
    </source>
</reference>
<name>A0A4R6N3B3_9BURK</name>
<comment type="caution">
    <text evidence="2">The sequence shown here is derived from an EMBL/GenBank/DDBJ whole genome shotgun (WGS) entry which is preliminary data.</text>
</comment>
<evidence type="ECO:0000313" key="2">
    <source>
        <dbReference type="EMBL" id="TDP09306.1"/>
    </source>
</evidence>
<sequence>MLARILAFLVWALLAGLAVFWGLRLLSRPLPVPAQAVSAQAAPALRADLGRLLGSAAAPAEMPQAQAPADARFRLLGLVAPRHAERHDTEGVAVISVDGAPPRPVRVGGVVEGDLRLLALDRQSASLGSQGLVRVRLTLSPPMPAATGTLPPAQPGAGWQPPPGGAPPAATPGLVDGQPVAPAQHSGTEVLPAPGQSVREAATR</sequence>
<feature type="compositionally biased region" description="Pro residues" evidence="1">
    <location>
        <begin position="160"/>
        <end position="170"/>
    </location>
</feature>
<gene>
    <name evidence="2" type="ORF">DFR39_105144</name>
</gene>
<organism evidence="2 3">
    <name type="scientific">Roseateles asaccharophilus</name>
    <dbReference type="NCBI Taxonomy" id="582607"/>
    <lineage>
        <taxon>Bacteria</taxon>
        <taxon>Pseudomonadati</taxon>
        <taxon>Pseudomonadota</taxon>
        <taxon>Betaproteobacteria</taxon>
        <taxon>Burkholderiales</taxon>
        <taxon>Sphaerotilaceae</taxon>
        <taxon>Roseateles</taxon>
    </lineage>
</organism>
<evidence type="ECO:0000313" key="3">
    <source>
        <dbReference type="Proteomes" id="UP000295357"/>
    </source>
</evidence>
<dbReference type="EMBL" id="SNXE01000005">
    <property type="protein sequence ID" value="TDP09306.1"/>
    <property type="molecule type" value="Genomic_DNA"/>
</dbReference>
<dbReference type="Proteomes" id="UP000295357">
    <property type="component" value="Unassembled WGS sequence"/>
</dbReference>
<dbReference type="OrthoDB" id="9154044at2"/>
<accession>A0A4R6N3B3</accession>
<keyword evidence="3" id="KW-1185">Reference proteome</keyword>
<proteinExistence type="predicted"/>
<dbReference type="RefSeq" id="WP_133603926.1">
    <property type="nucleotide sequence ID" value="NZ_JAUFPJ010000003.1"/>
</dbReference>